<dbReference type="SMART" id="SM00271">
    <property type="entry name" value="DnaJ"/>
    <property type="match status" value="1"/>
</dbReference>
<evidence type="ECO:0000313" key="4">
    <source>
        <dbReference type="Proteomes" id="UP001150925"/>
    </source>
</evidence>
<organism evidence="3 4">
    <name type="scientific">Dispira parvispora</name>
    <dbReference type="NCBI Taxonomy" id="1520584"/>
    <lineage>
        <taxon>Eukaryota</taxon>
        <taxon>Fungi</taxon>
        <taxon>Fungi incertae sedis</taxon>
        <taxon>Zoopagomycota</taxon>
        <taxon>Kickxellomycotina</taxon>
        <taxon>Dimargaritomycetes</taxon>
        <taxon>Dimargaritales</taxon>
        <taxon>Dimargaritaceae</taxon>
        <taxon>Dispira</taxon>
    </lineage>
</organism>
<dbReference type="Gene3D" id="1.10.287.110">
    <property type="entry name" value="DnaJ domain"/>
    <property type="match status" value="1"/>
</dbReference>
<dbReference type="InterPro" id="IPR018253">
    <property type="entry name" value="DnaJ_domain_CS"/>
</dbReference>
<proteinExistence type="predicted"/>
<keyword evidence="4" id="KW-1185">Reference proteome</keyword>
<feature type="domain" description="J" evidence="2">
    <location>
        <begin position="6"/>
        <end position="72"/>
    </location>
</feature>
<feature type="region of interest" description="Disordered" evidence="1">
    <location>
        <begin position="200"/>
        <end position="220"/>
    </location>
</feature>
<dbReference type="PROSITE" id="PS00636">
    <property type="entry name" value="DNAJ_1"/>
    <property type="match status" value="1"/>
</dbReference>
<dbReference type="InterPro" id="IPR043183">
    <property type="entry name" value="DNJB2/6-like"/>
</dbReference>
<dbReference type="OrthoDB" id="10250354at2759"/>
<dbReference type="SUPFAM" id="SSF46565">
    <property type="entry name" value="Chaperone J-domain"/>
    <property type="match status" value="1"/>
</dbReference>
<dbReference type="GO" id="GO:0030544">
    <property type="term" value="F:Hsp70 protein binding"/>
    <property type="evidence" value="ECO:0007669"/>
    <property type="project" value="InterPro"/>
</dbReference>
<dbReference type="PANTHER" id="PTHR45168:SF2">
    <property type="entry name" value="DNAJ HEAT SHOCK PROTEIN FAMILY (HSP40) MEMBER B8"/>
    <property type="match status" value="1"/>
</dbReference>
<feature type="compositionally biased region" description="Basic residues" evidence="1">
    <location>
        <begin position="317"/>
        <end position="343"/>
    </location>
</feature>
<protein>
    <recommendedName>
        <fullName evidence="2">J domain-containing protein</fullName>
    </recommendedName>
</protein>
<accession>A0A9W8E4T6</accession>
<evidence type="ECO:0000313" key="3">
    <source>
        <dbReference type="EMBL" id="KAJ1953828.1"/>
    </source>
</evidence>
<dbReference type="PRINTS" id="PR00625">
    <property type="entry name" value="JDOMAIN"/>
</dbReference>
<dbReference type="PROSITE" id="PS50076">
    <property type="entry name" value="DNAJ_2"/>
    <property type="match status" value="1"/>
</dbReference>
<dbReference type="InterPro" id="IPR001623">
    <property type="entry name" value="DnaJ_domain"/>
</dbReference>
<dbReference type="InterPro" id="IPR036869">
    <property type="entry name" value="J_dom_sf"/>
</dbReference>
<dbReference type="AlphaFoldDB" id="A0A9W8E4T6"/>
<gene>
    <name evidence="3" type="ORF">IWQ62_005901</name>
</gene>
<dbReference type="Pfam" id="PF00226">
    <property type="entry name" value="DnaJ"/>
    <property type="match status" value="1"/>
</dbReference>
<feature type="non-terminal residue" evidence="3">
    <location>
        <position position="373"/>
    </location>
</feature>
<evidence type="ECO:0000259" key="2">
    <source>
        <dbReference type="PROSITE" id="PS50076"/>
    </source>
</evidence>
<dbReference type="GO" id="GO:0051082">
    <property type="term" value="F:unfolded protein binding"/>
    <property type="evidence" value="ECO:0007669"/>
    <property type="project" value="InterPro"/>
</dbReference>
<sequence length="373" mass="40179">MVKETRYYDILGVSFEATPDEVKKAYRKASLRWHPDKNVNCKEEAEEKFKLVSEAYQVLKDEEQRQVYDQYGEAGLRAGGPGPGGEGSAGAGFPGAAPFVFRSAEDIFQEIFGMGDPFKAFMGPSMFGGPSAGPPPFPSMFSGNSSFGGSPFGVASSPFVAQTGPPTTRKPIDPWFSRFSAGPSPFDTFFGNSFANTADAAAGGASRGSGGGGSGMPRRAVSVRQTQKVVNGNVVRSTETVDADGNITVEEVVNGRSRVFRNGQLVSGDEQPNSSSSTARTPPRRTRSSATSPPRGSPERPQHSSGSHRYYSDHAPPHPRHSPPPHHHHHHQSYHHPGRSHSSYHRDPPTSHPPPPRHNSHYGPYMSNPYGPA</sequence>
<comment type="caution">
    <text evidence="3">The sequence shown here is derived from an EMBL/GenBank/DDBJ whole genome shotgun (WGS) entry which is preliminary data.</text>
</comment>
<dbReference type="Proteomes" id="UP001150925">
    <property type="component" value="Unassembled WGS sequence"/>
</dbReference>
<evidence type="ECO:0000256" key="1">
    <source>
        <dbReference type="SAM" id="MobiDB-lite"/>
    </source>
</evidence>
<feature type="compositionally biased region" description="Gly residues" evidence="1">
    <location>
        <begin position="205"/>
        <end position="215"/>
    </location>
</feature>
<dbReference type="PANTHER" id="PTHR45168">
    <property type="entry name" value="DNAJ HOMOLOG SUBFAMILY B MEMBER 2"/>
    <property type="match status" value="1"/>
</dbReference>
<dbReference type="CDD" id="cd06257">
    <property type="entry name" value="DnaJ"/>
    <property type="match status" value="1"/>
</dbReference>
<feature type="region of interest" description="Disordered" evidence="1">
    <location>
        <begin position="260"/>
        <end position="373"/>
    </location>
</feature>
<dbReference type="EMBL" id="JANBPY010002749">
    <property type="protein sequence ID" value="KAJ1953828.1"/>
    <property type="molecule type" value="Genomic_DNA"/>
</dbReference>
<name>A0A9W8E4T6_9FUNG</name>
<reference evidence="3" key="1">
    <citation type="submission" date="2022-07" db="EMBL/GenBank/DDBJ databases">
        <title>Phylogenomic reconstructions and comparative analyses of Kickxellomycotina fungi.</title>
        <authorList>
            <person name="Reynolds N.K."/>
            <person name="Stajich J.E."/>
            <person name="Barry K."/>
            <person name="Grigoriev I.V."/>
            <person name="Crous P."/>
            <person name="Smith M.E."/>
        </authorList>
    </citation>
    <scope>NUCLEOTIDE SEQUENCE</scope>
    <source>
        <strain evidence="3">RSA 1196</strain>
    </source>
</reference>